<evidence type="ECO:0000256" key="3">
    <source>
        <dbReference type="SAM" id="Phobius"/>
    </source>
</evidence>
<dbReference type="OrthoDB" id="10385745at2759"/>
<name>A0A1Y2BNG9_9FUNG</name>
<feature type="compositionally biased region" description="Basic residues" evidence="2">
    <location>
        <begin position="705"/>
        <end position="717"/>
    </location>
</feature>
<feature type="compositionally biased region" description="Low complexity" evidence="2">
    <location>
        <begin position="718"/>
        <end position="727"/>
    </location>
</feature>
<protein>
    <submittedName>
        <fullName evidence="4">Uncharacterized protein</fullName>
    </submittedName>
</protein>
<reference evidence="4 5" key="1">
    <citation type="submission" date="2016-07" db="EMBL/GenBank/DDBJ databases">
        <title>Pervasive Adenine N6-methylation of Active Genes in Fungi.</title>
        <authorList>
            <consortium name="DOE Joint Genome Institute"/>
            <person name="Mondo S.J."/>
            <person name="Dannebaum R.O."/>
            <person name="Kuo R.C."/>
            <person name="Labutti K."/>
            <person name="Haridas S."/>
            <person name="Kuo A."/>
            <person name="Salamov A."/>
            <person name="Ahrendt S.R."/>
            <person name="Lipzen A."/>
            <person name="Sullivan W."/>
            <person name="Andreopoulos W.B."/>
            <person name="Clum A."/>
            <person name="Lindquist E."/>
            <person name="Daum C."/>
            <person name="Ramamoorthy G.K."/>
            <person name="Gryganskyi A."/>
            <person name="Culley D."/>
            <person name="Magnuson J.K."/>
            <person name="James T.Y."/>
            <person name="O'Malley M.A."/>
            <person name="Stajich J.E."/>
            <person name="Spatafora J.W."/>
            <person name="Visel A."/>
            <person name="Grigoriev I.V."/>
        </authorList>
    </citation>
    <scope>NUCLEOTIDE SEQUENCE [LARGE SCALE GENOMIC DNA]</scope>
    <source>
        <strain evidence="4 5">JEL800</strain>
    </source>
</reference>
<feature type="transmembrane region" description="Helical" evidence="3">
    <location>
        <begin position="831"/>
        <end position="856"/>
    </location>
</feature>
<evidence type="ECO:0000313" key="4">
    <source>
        <dbReference type="EMBL" id="ORY36294.1"/>
    </source>
</evidence>
<evidence type="ECO:0000313" key="5">
    <source>
        <dbReference type="Proteomes" id="UP000193642"/>
    </source>
</evidence>
<feature type="coiled-coil region" evidence="1">
    <location>
        <begin position="581"/>
        <end position="608"/>
    </location>
</feature>
<feature type="coiled-coil region" evidence="1">
    <location>
        <begin position="220"/>
        <end position="268"/>
    </location>
</feature>
<evidence type="ECO:0000256" key="1">
    <source>
        <dbReference type="SAM" id="Coils"/>
    </source>
</evidence>
<comment type="caution">
    <text evidence="4">The sequence shown here is derived from an EMBL/GenBank/DDBJ whole genome shotgun (WGS) entry which is preliminary data.</text>
</comment>
<dbReference type="EMBL" id="MCGO01000056">
    <property type="protein sequence ID" value="ORY36294.1"/>
    <property type="molecule type" value="Genomic_DNA"/>
</dbReference>
<feature type="region of interest" description="Disordered" evidence="2">
    <location>
        <begin position="662"/>
        <end position="761"/>
    </location>
</feature>
<dbReference type="Proteomes" id="UP000193642">
    <property type="component" value="Unassembled WGS sequence"/>
</dbReference>
<gene>
    <name evidence="4" type="ORF">BCR33DRAFT_722099</name>
</gene>
<proteinExistence type="predicted"/>
<accession>A0A1Y2BNG9</accession>
<feature type="coiled-coil region" evidence="1">
    <location>
        <begin position="304"/>
        <end position="360"/>
    </location>
</feature>
<feature type="compositionally biased region" description="Low complexity" evidence="2">
    <location>
        <begin position="688"/>
        <end position="702"/>
    </location>
</feature>
<sequence>MVPIQERLQDLFKDIQRNSVSASTPAPSLYEICAQIAYQSVSFGNADWSLKQKQDAKEKLGHEIHQLEIQKFEVSAKLSAVKKELDAIKAVSLQGSMIPLPSSPISRSLSGSKIAYDDALRLEVETLQTQFKSYETVSSDISHRLSTASHDVIKINQELEDIRQSSMKTEVILAKLIGSLQETHIKSKEHTKALEHDNQLLKEHLEIIGAEVHKGSDNQTKALAVENSELKQQLADIKAERLHELERLRALESENQILKKKVSSLKTESASDLQRVKSLETENTTIKMRLSTLELDSRSDIEKRKALEEDNQLLKHQLALTQSESLGHLEQVKAAASASEHALTAEIAALERELELQRQTVYALPALPSQPNLSSKKNDALKQEAYTTAMNQIQVLKKQHSQTLRHISQSLQELSDLLQSAMTELFVLVKEKTTTESSNFQETIVAARTMLTDTQNEMGTLKVQFESLKLDAEREEAAAETTIQELQTQIHSLELQLSNKTRECATDSTNSAKIEELTELLNQYSEMNSALQNDIANAQHNLSETTQALTMEIDHLKKSISEHKAANVSLRTETEQLHKTINQYIQTTANLENTCNQLTSRNMALESDELDLRRQLQRLLGQPDESDSTPISQIIADLETTLQNFQSTTLQLRLEQESLEMQLAASEASPSPTPSSPIQHPIPHHTPSKIPQEPIIPFPQETQPRHRPSTKPTHPHTRSPSTTTHSSMDAAVARSKVPSMTPIPQKEHPSHCTSTPEDVQLEPDNRFGRVRVTSRIPVHADSNARVENDPLEGLKAIVPHSVAFQREYGVREKESVFRVPTNRIEKQLSNYLFRIHLHHLITVFIIFLPLSLFNLFEVDIPHIWRTTSQLVAFLSALILLTRPKAALRHFQ</sequence>
<keyword evidence="3" id="KW-0472">Membrane</keyword>
<keyword evidence="5" id="KW-1185">Reference proteome</keyword>
<keyword evidence="3" id="KW-0812">Transmembrane</keyword>
<keyword evidence="1" id="KW-0175">Coiled coil</keyword>
<organism evidence="4 5">
    <name type="scientific">Rhizoclosmatium globosum</name>
    <dbReference type="NCBI Taxonomy" id="329046"/>
    <lineage>
        <taxon>Eukaryota</taxon>
        <taxon>Fungi</taxon>
        <taxon>Fungi incertae sedis</taxon>
        <taxon>Chytridiomycota</taxon>
        <taxon>Chytridiomycota incertae sedis</taxon>
        <taxon>Chytridiomycetes</taxon>
        <taxon>Chytridiales</taxon>
        <taxon>Chytriomycetaceae</taxon>
        <taxon>Rhizoclosmatium</taxon>
    </lineage>
</organism>
<dbReference type="AlphaFoldDB" id="A0A1Y2BNG9"/>
<keyword evidence="3" id="KW-1133">Transmembrane helix</keyword>
<evidence type="ECO:0000256" key="2">
    <source>
        <dbReference type="SAM" id="MobiDB-lite"/>
    </source>
</evidence>
<feature type="coiled-coil region" evidence="1">
    <location>
        <begin position="469"/>
        <end position="548"/>
    </location>
</feature>